<evidence type="ECO:0000313" key="2">
    <source>
        <dbReference type="EMBL" id="VFU57227.1"/>
    </source>
</evidence>
<proteinExistence type="predicted"/>
<evidence type="ECO:0000256" key="1">
    <source>
        <dbReference type="SAM" id="MobiDB-lite"/>
    </source>
</evidence>
<organism evidence="2">
    <name type="scientific">Salix viminalis</name>
    <name type="common">Common osier</name>
    <name type="synonym">Basket willow</name>
    <dbReference type="NCBI Taxonomy" id="40686"/>
    <lineage>
        <taxon>Eukaryota</taxon>
        <taxon>Viridiplantae</taxon>
        <taxon>Streptophyta</taxon>
        <taxon>Embryophyta</taxon>
        <taxon>Tracheophyta</taxon>
        <taxon>Spermatophyta</taxon>
        <taxon>Magnoliopsida</taxon>
        <taxon>eudicotyledons</taxon>
        <taxon>Gunneridae</taxon>
        <taxon>Pentapetalae</taxon>
        <taxon>rosids</taxon>
        <taxon>fabids</taxon>
        <taxon>Malpighiales</taxon>
        <taxon>Salicaceae</taxon>
        <taxon>Saliceae</taxon>
        <taxon>Salix</taxon>
    </lineage>
</organism>
<sequence>MPHNNQLCFYHRNPCGIDTSFPPNRDPENEMDGHNPTGDTCTVQSAYALKSRIRGLKKWSRWRLPHVN</sequence>
<dbReference type="EMBL" id="CAADRP010001941">
    <property type="protein sequence ID" value="VFU57227.1"/>
    <property type="molecule type" value="Genomic_DNA"/>
</dbReference>
<gene>
    <name evidence="2" type="ORF">SVIM_LOCUS413350</name>
</gene>
<accession>A0A6N2MUB5</accession>
<reference evidence="2" key="1">
    <citation type="submission" date="2019-03" db="EMBL/GenBank/DDBJ databases">
        <authorList>
            <person name="Mank J."/>
            <person name="Almeida P."/>
        </authorList>
    </citation>
    <scope>NUCLEOTIDE SEQUENCE</scope>
    <source>
        <strain evidence="2">78183</strain>
    </source>
</reference>
<protein>
    <submittedName>
        <fullName evidence="2">Uncharacterized protein</fullName>
    </submittedName>
</protein>
<dbReference type="AlphaFoldDB" id="A0A6N2MUB5"/>
<feature type="region of interest" description="Disordered" evidence="1">
    <location>
        <begin position="21"/>
        <end position="40"/>
    </location>
</feature>
<name>A0A6N2MUB5_SALVM</name>